<dbReference type="InterPro" id="IPR001870">
    <property type="entry name" value="B30.2/SPRY"/>
</dbReference>
<dbReference type="EMBL" id="RHFK02000016">
    <property type="protein sequence ID" value="TWW64075.1"/>
    <property type="molecule type" value="Genomic_DNA"/>
</dbReference>
<feature type="compositionally biased region" description="Polar residues" evidence="8">
    <location>
        <begin position="427"/>
        <end position="436"/>
    </location>
</feature>
<dbReference type="Pfam" id="PF13765">
    <property type="entry name" value="PRY"/>
    <property type="match status" value="1"/>
</dbReference>
<dbReference type="GO" id="GO:0045087">
    <property type="term" value="P:innate immune response"/>
    <property type="evidence" value="ECO:0007669"/>
    <property type="project" value="UniProtKB-KW"/>
</dbReference>
<dbReference type="InterPro" id="IPR013320">
    <property type="entry name" value="ConA-like_dom_sf"/>
</dbReference>
<dbReference type="InterPro" id="IPR006574">
    <property type="entry name" value="PRY"/>
</dbReference>
<evidence type="ECO:0000259" key="9">
    <source>
        <dbReference type="PROSITE" id="PS50089"/>
    </source>
</evidence>
<evidence type="ECO:0000259" key="11">
    <source>
        <dbReference type="PROSITE" id="PS50188"/>
    </source>
</evidence>
<keyword evidence="5" id="KW-0391">Immunity</keyword>
<dbReference type="SUPFAM" id="SSF49899">
    <property type="entry name" value="Concanavalin A-like lectins/glucanases"/>
    <property type="match status" value="1"/>
</dbReference>
<dbReference type="InterPro" id="IPR017907">
    <property type="entry name" value="Znf_RING_CS"/>
</dbReference>
<sequence length="774" mass="85820">MTSKLWTNEQFNCPVCLDLPNDPVTIPCGHSYCMACIKDFWSNDEPKGIYSCPQCRQVFCPMPPLSRNTMLADAVEQLRKGALKADVRDSIRSARGGTTSSSRPKGKLSSSAVACDMCKGEQREAVKSCLVCMSSYCEAHLKPHQTKKALKQHELVAPTSNLAEKICTQHKYLQEFFCRQCKTFICWLCTSNQHKGHESVSTKVERLEKQKVLSDLQAETQQRLKEREQELKNLKKVMEVTKRSAIKVHSDTEQTLKELQRSVERLQELMEEVLDQANLEKMSQAQEVADSLEAEIKVLKKRDSDMKDLAQCEDHIHYLQTCESMNSPLDTGDLPAVTVNLEASFEPIRDTVLDLREQVEDLCNQELGKFTKQVNDTTLFTLGDSSRNSQKGGIFKHSSSYLLQTEATPTHPDFENDREERKEKQVVSETTSIRNPSPTPSRRETQSLWSRSSHRPPVNAAVPAPTPAPIPASPAPMPVPALAAASTGGFSRMASISSIFRSHRRGTTPATPVSPANNGTNAGQNPWGMSALSEMPTEINPSLFLDSPTPASMNHTPAFPALREINIDSLQAPEPRSREEFLQYSVTLTLDPNTAHRRLGISEGNTKATLQGAAQPYPDTPERFDGWTQVMCQGPMYAQRCYWEVEWRGRGSSIGVAYGAMSRKGSDAMSGLGYNARSWTLELSDTCCAALHDNQKRDIPVTYSPRLGIYLDLSSGMLAFYSVADTMTHLHTFHANFTQPLYAVFGVGSGVGVGLDFALGKFNSNSDSVKICSL</sequence>
<dbReference type="CDD" id="cd16040">
    <property type="entry name" value="SPRY_PRY_SNTX"/>
    <property type="match status" value="1"/>
</dbReference>
<dbReference type="InterPro" id="IPR043136">
    <property type="entry name" value="B30.2/SPRY_sf"/>
</dbReference>
<dbReference type="InterPro" id="IPR000315">
    <property type="entry name" value="Znf_B-box"/>
</dbReference>
<comment type="caution">
    <text evidence="12">The sequence shown here is derived from an EMBL/GenBank/DDBJ whole genome shotgun (WGS) entry which is preliminary data.</text>
</comment>
<dbReference type="Pfam" id="PF00622">
    <property type="entry name" value="SPRY"/>
    <property type="match status" value="1"/>
</dbReference>
<reference evidence="12 13" key="1">
    <citation type="submission" date="2019-04" db="EMBL/GenBank/DDBJ databases">
        <title>Chromosome genome assembly for Takifugu flavidus.</title>
        <authorList>
            <person name="Xiao S."/>
        </authorList>
    </citation>
    <scope>NUCLEOTIDE SEQUENCE [LARGE SCALE GENOMIC DNA]</scope>
    <source>
        <strain evidence="12">HTHZ2018</strain>
        <tissue evidence="12">Muscle</tissue>
    </source>
</reference>
<dbReference type="Pfam" id="PF00643">
    <property type="entry name" value="zf-B_box"/>
    <property type="match status" value="1"/>
</dbReference>
<name>A0A5C6NAF5_9TELE</name>
<dbReference type="InterPro" id="IPR051051">
    <property type="entry name" value="E3_ubiq-ligase_TRIM/RNF"/>
</dbReference>
<dbReference type="Gene3D" id="2.60.120.920">
    <property type="match status" value="1"/>
</dbReference>
<keyword evidence="1" id="KW-0399">Innate immunity</keyword>
<feature type="domain" description="B box-type" evidence="10">
    <location>
        <begin position="162"/>
        <end position="202"/>
    </location>
</feature>
<dbReference type="Pfam" id="PF15227">
    <property type="entry name" value="zf-C3HC4_4"/>
    <property type="match status" value="1"/>
</dbReference>
<dbReference type="SUPFAM" id="SSF57850">
    <property type="entry name" value="RING/U-box"/>
    <property type="match status" value="1"/>
</dbReference>
<dbReference type="AlphaFoldDB" id="A0A5C6NAF5"/>
<dbReference type="InterPro" id="IPR003879">
    <property type="entry name" value="Butyrophylin_SPRY"/>
</dbReference>
<dbReference type="SMART" id="SM00336">
    <property type="entry name" value="BBOX"/>
    <property type="match status" value="1"/>
</dbReference>
<feature type="coiled-coil region" evidence="7">
    <location>
        <begin position="217"/>
        <end position="302"/>
    </location>
</feature>
<keyword evidence="13" id="KW-1185">Reference proteome</keyword>
<keyword evidence="2" id="KW-0479">Metal-binding</keyword>
<dbReference type="PROSITE" id="PS50119">
    <property type="entry name" value="ZF_BBOX"/>
    <property type="match status" value="1"/>
</dbReference>
<dbReference type="PROSITE" id="PS00518">
    <property type="entry name" value="ZF_RING_1"/>
    <property type="match status" value="1"/>
</dbReference>
<dbReference type="Pfam" id="PF25600">
    <property type="entry name" value="TRIM_CC"/>
    <property type="match status" value="1"/>
</dbReference>
<dbReference type="PROSITE" id="PS50089">
    <property type="entry name" value="ZF_RING_2"/>
    <property type="match status" value="1"/>
</dbReference>
<dbReference type="Gene3D" id="3.30.40.10">
    <property type="entry name" value="Zinc/RING finger domain, C3HC4 (zinc finger)"/>
    <property type="match status" value="1"/>
</dbReference>
<gene>
    <name evidence="12" type="ORF">D4764_03G0010830</name>
</gene>
<dbReference type="SMART" id="SM00184">
    <property type="entry name" value="RING"/>
    <property type="match status" value="1"/>
</dbReference>
<dbReference type="InterPro" id="IPR058030">
    <property type="entry name" value="TRIM8/14/16/25/29/45/65_CC"/>
</dbReference>
<evidence type="ECO:0000256" key="4">
    <source>
        <dbReference type="ARBA" id="ARBA00022833"/>
    </source>
</evidence>
<evidence type="ECO:0000256" key="3">
    <source>
        <dbReference type="ARBA" id="ARBA00022771"/>
    </source>
</evidence>
<dbReference type="Gene3D" id="3.30.160.60">
    <property type="entry name" value="Classic Zinc Finger"/>
    <property type="match status" value="1"/>
</dbReference>
<dbReference type="Gene3D" id="4.10.830.40">
    <property type="match status" value="1"/>
</dbReference>
<evidence type="ECO:0000256" key="6">
    <source>
        <dbReference type="PROSITE-ProRule" id="PRU00024"/>
    </source>
</evidence>
<keyword evidence="4" id="KW-0862">Zinc</keyword>
<evidence type="ECO:0000313" key="13">
    <source>
        <dbReference type="Proteomes" id="UP000324091"/>
    </source>
</evidence>
<dbReference type="PANTHER" id="PTHR25465:SF12">
    <property type="entry name" value="E3 UBIQUITIN_ISG15 LIGASE TRIM25 ISOFORM X1"/>
    <property type="match status" value="1"/>
</dbReference>
<organism evidence="12 13">
    <name type="scientific">Takifugu flavidus</name>
    <name type="common">sansaifugu</name>
    <dbReference type="NCBI Taxonomy" id="433684"/>
    <lineage>
        <taxon>Eukaryota</taxon>
        <taxon>Metazoa</taxon>
        <taxon>Chordata</taxon>
        <taxon>Craniata</taxon>
        <taxon>Vertebrata</taxon>
        <taxon>Euteleostomi</taxon>
        <taxon>Actinopterygii</taxon>
        <taxon>Neopterygii</taxon>
        <taxon>Teleostei</taxon>
        <taxon>Neoteleostei</taxon>
        <taxon>Acanthomorphata</taxon>
        <taxon>Eupercaria</taxon>
        <taxon>Tetraodontiformes</taxon>
        <taxon>Tetradontoidea</taxon>
        <taxon>Tetraodontidae</taxon>
        <taxon>Takifugu</taxon>
    </lineage>
</organism>
<evidence type="ECO:0000256" key="2">
    <source>
        <dbReference type="ARBA" id="ARBA00022723"/>
    </source>
</evidence>
<accession>A0A5C6NAF5</accession>
<dbReference type="SUPFAM" id="SSF57845">
    <property type="entry name" value="B-box zinc-binding domain"/>
    <property type="match status" value="1"/>
</dbReference>
<protein>
    <submittedName>
        <fullName evidence="12">Tripartite motif-containing protein 16</fullName>
    </submittedName>
</protein>
<feature type="domain" description="RING-type" evidence="9">
    <location>
        <begin position="13"/>
        <end position="56"/>
    </location>
</feature>
<evidence type="ECO:0000256" key="1">
    <source>
        <dbReference type="ARBA" id="ARBA00022588"/>
    </source>
</evidence>
<dbReference type="SMART" id="SM00449">
    <property type="entry name" value="SPRY"/>
    <property type="match status" value="1"/>
</dbReference>
<evidence type="ECO:0000256" key="7">
    <source>
        <dbReference type="SAM" id="Coils"/>
    </source>
</evidence>
<dbReference type="CDD" id="cd19769">
    <property type="entry name" value="Bbox2_TRIM16-like"/>
    <property type="match status" value="1"/>
</dbReference>
<evidence type="ECO:0000313" key="12">
    <source>
        <dbReference type="EMBL" id="TWW64075.1"/>
    </source>
</evidence>
<dbReference type="GO" id="GO:0008270">
    <property type="term" value="F:zinc ion binding"/>
    <property type="evidence" value="ECO:0007669"/>
    <property type="project" value="UniProtKB-KW"/>
</dbReference>
<evidence type="ECO:0000256" key="5">
    <source>
        <dbReference type="ARBA" id="ARBA00022859"/>
    </source>
</evidence>
<keyword evidence="3 6" id="KW-0863">Zinc-finger</keyword>
<dbReference type="SMART" id="SM00589">
    <property type="entry name" value="PRY"/>
    <property type="match status" value="1"/>
</dbReference>
<proteinExistence type="predicted"/>
<dbReference type="InterPro" id="IPR001841">
    <property type="entry name" value="Znf_RING"/>
</dbReference>
<feature type="region of interest" description="Disordered" evidence="8">
    <location>
        <begin position="400"/>
        <end position="471"/>
    </location>
</feature>
<dbReference type="PANTHER" id="PTHR25465">
    <property type="entry name" value="B-BOX DOMAIN CONTAINING"/>
    <property type="match status" value="1"/>
</dbReference>
<dbReference type="PRINTS" id="PR01407">
    <property type="entry name" value="BUTYPHLNCDUF"/>
</dbReference>
<dbReference type="InterPro" id="IPR003877">
    <property type="entry name" value="SPRY_dom"/>
</dbReference>
<keyword evidence="7" id="KW-0175">Coiled coil</keyword>
<feature type="domain" description="B30.2/SPRY" evidence="11">
    <location>
        <begin position="568"/>
        <end position="764"/>
    </location>
</feature>
<dbReference type="InterPro" id="IPR013083">
    <property type="entry name" value="Znf_RING/FYVE/PHD"/>
</dbReference>
<evidence type="ECO:0000259" key="10">
    <source>
        <dbReference type="PROSITE" id="PS50119"/>
    </source>
</evidence>
<dbReference type="GO" id="GO:0005737">
    <property type="term" value="C:cytoplasm"/>
    <property type="evidence" value="ECO:0007669"/>
    <property type="project" value="UniProtKB-ARBA"/>
</dbReference>
<evidence type="ECO:0000256" key="8">
    <source>
        <dbReference type="SAM" id="MobiDB-lite"/>
    </source>
</evidence>
<dbReference type="PROSITE" id="PS50188">
    <property type="entry name" value="B302_SPRY"/>
    <property type="match status" value="1"/>
</dbReference>
<feature type="compositionally biased region" description="Basic and acidic residues" evidence="8">
    <location>
        <begin position="412"/>
        <end position="426"/>
    </location>
</feature>
<dbReference type="Proteomes" id="UP000324091">
    <property type="component" value="Chromosome 3"/>
</dbReference>